<name>A0A285EF45_9ACTN</name>
<keyword evidence="1" id="KW-0812">Transmembrane</keyword>
<feature type="transmembrane region" description="Helical" evidence="1">
    <location>
        <begin position="173"/>
        <end position="194"/>
    </location>
</feature>
<keyword evidence="1" id="KW-0472">Membrane</keyword>
<dbReference type="RefSeq" id="WP_097207701.1">
    <property type="nucleotide sequence ID" value="NZ_JACHXB010000007.1"/>
</dbReference>
<organism evidence="2 3">
    <name type="scientific">Geodermatophilus sabuli</name>
    <dbReference type="NCBI Taxonomy" id="1564158"/>
    <lineage>
        <taxon>Bacteria</taxon>
        <taxon>Bacillati</taxon>
        <taxon>Actinomycetota</taxon>
        <taxon>Actinomycetes</taxon>
        <taxon>Geodermatophilales</taxon>
        <taxon>Geodermatophilaceae</taxon>
        <taxon>Geodermatophilus</taxon>
    </lineage>
</organism>
<evidence type="ECO:0000313" key="2">
    <source>
        <dbReference type="EMBL" id="SNX97752.1"/>
    </source>
</evidence>
<feature type="transmembrane region" description="Helical" evidence="1">
    <location>
        <begin position="116"/>
        <end position="135"/>
    </location>
</feature>
<evidence type="ECO:0000256" key="1">
    <source>
        <dbReference type="SAM" id="Phobius"/>
    </source>
</evidence>
<feature type="transmembrane region" description="Helical" evidence="1">
    <location>
        <begin position="92"/>
        <end position="110"/>
    </location>
</feature>
<protein>
    <submittedName>
        <fullName evidence="2">Uncharacterized protein</fullName>
    </submittedName>
</protein>
<feature type="transmembrane region" description="Helical" evidence="1">
    <location>
        <begin position="42"/>
        <end position="59"/>
    </location>
</feature>
<dbReference type="AlphaFoldDB" id="A0A285EF45"/>
<sequence length="225" mass="21710">MAGSPGADGRAWGTLAPVVNGGSVLTAERTTPEAARRTWPQWLAGGLALVVVAMVSVFWDGGGARLLLGVTGVLTAARGLLLARAAGRSRGLGAALAVGGLAAVAVAVLSAGAAGWVLLGAVPLGLLTGALVLLARGGAVRRNAQAALVWAALVTGLLVVTGVATTWSRAADGATVVAALAVGLLGVFLVVGAFQLRTLAAQPPAPVRPAGCANCACGAGGCGTA</sequence>
<evidence type="ECO:0000313" key="3">
    <source>
        <dbReference type="Proteomes" id="UP000219514"/>
    </source>
</evidence>
<feature type="transmembrane region" description="Helical" evidence="1">
    <location>
        <begin position="65"/>
        <end position="85"/>
    </location>
</feature>
<accession>A0A285EF45</accession>
<dbReference type="OrthoDB" id="10021381at2"/>
<feature type="transmembrane region" description="Helical" evidence="1">
    <location>
        <begin position="147"/>
        <end position="167"/>
    </location>
</feature>
<proteinExistence type="predicted"/>
<dbReference type="Proteomes" id="UP000219514">
    <property type="component" value="Unassembled WGS sequence"/>
</dbReference>
<keyword evidence="1" id="KW-1133">Transmembrane helix</keyword>
<keyword evidence="3" id="KW-1185">Reference proteome</keyword>
<gene>
    <name evidence="2" type="ORF">SAMN06893097_108117</name>
</gene>
<reference evidence="2 3" key="1">
    <citation type="submission" date="2017-09" db="EMBL/GenBank/DDBJ databases">
        <authorList>
            <person name="Ehlers B."/>
            <person name="Leendertz F.H."/>
        </authorList>
    </citation>
    <scope>NUCLEOTIDE SEQUENCE [LARGE SCALE GENOMIC DNA]</scope>
    <source>
        <strain evidence="2 3">DSM 46844</strain>
    </source>
</reference>
<dbReference type="EMBL" id="OBDO01000008">
    <property type="protein sequence ID" value="SNX97752.1"/>
    <property type="molecule type" value="Genomic_DNA"/>
</dbReference>